<evidence type="ECO:0000256" key="1">
    <source>
        <dbReference type="SAM" id="MobiDB-lite"/>
    </source>
</evidence>
<protein>
    <submittedName>
        <fullName evidence="2">Uncharacterized protein</fullName>
    </submittedName>
</protein>
<dbReference type="SUPFAM" id="SSF51735">
    <property type="entry name" value="NAD(P)-binding Rossmann-fold domains"/>
    <property type="match status" value="1"/>
</dbReference>
<comment type="caution">
    <text evidence="2">The sequence shown here is derived from an EMBL/GenBank/DDBJ whole genome shotgun (WGS) entry which is preliminary data.</text>
</comment>
<feature type="compositionally biased region" description="Basic and acidic residues" evidence="1">
    <location>
        <begin position="618"/>
        <end position="627"/>
    </location>
</feature>
<dbReference type="RefSeq" id="XP_024350061.1">
    <property type="nucleotide sequence ID" value="XM_024495538.1"/>
</dbReference>
<dbReference type="KEGG" id="egl:EGR_06289"/>
<dbReference type="GeneID" id="36342004"/>
<dbReference type="AlphaFoldDB" id="W6UCA6"/>
<dbReference type="InterPro" id="IPR036291">
    <property type="entry name" value="NAD(P)-bd_dom_sf"/>
</dbReference>
<dbReference type="CTD" id="36342004"/>
<sequence length="627" mass="69834">MAQLVDFHHRGLPVTPLILLPSGWVYNLEWQTLCPTEETLFDLLDNQCFSAALHFAINHPSPPLSDSLRRPRAVSWFNLEVNPALKNDVVAVVIPIVGWKRTDILQLLETCDKNANMESDWDNPCYVEIHQCIQGWRLTQLLNLRVVVALPWPDLIPHFGKQNPPKIESAFMDLRSFAKRGIPVTVLPNMFEEATRELLLTLLILTLKGYGRAKSTSAPVLQLPRRPANMSQSLTQNRNAFSPPAALSTTAPPTSLTLATHPTERYGFRPSNWICLSGPYGSPQLCQKSLREVVVGFLGLITDSAREMAFLLKNGFGMRVMYHQRHPLSGITGIDFEPKMPTFLQNSDVVIIMDDCSDRRASLSKALRSRSPIRQKSTKRSRFILQEEDFRYFKPTGIFISTSPVENFSFAALAMALRNQTLSGAAFTIPMDGSLSSDELQPLHHMKNVLAVPPPSTAGFGPKLLRRQLAGLVLQTISEGLGLPFLGSIELAPPSDLERNFSHSASKKPKSKGFSSLTAKFWSVFRSGQSERERRQKRNQSVSEKRTDMKELNFANSIKERCEAMATQSGSPEHYHRTNKKRRQNDKPGQAIKGGDGSGSGSGGSNGVSVTVLTFDGGESKTEKRKW</sequence>
<dbReference type="EMBL" id="APAU02000054">
    <property type="protein sequence ID" value="EUB58865.1"/>
    <property type="molecule type" value="Genomic_DNA"/>
</dbReference>
<keyword evidence="3" id="KW-1185">Reference proteome</keyword>
<dbReference type="Gene3D" id="3.40.50.720">
    <property type="entry name" value="NAD(P)-binding Rossmann-like Domain"/>
    <property type="match status" value="1"/>
</dbReference>
<feature type="region of interest" description="Disordered" evidence="1">
    <location>
        <begin position="528"/>
        <end position="551"/>
    </location>
</feature>
<reference evidence="2 3" key="1">
    <citation type="journal article" date="2013" name="Nat. Genet.">
        <title>The genome of the hydatid tapeworm Echinococcus granulosus.</title>
        <authorList>
            <person name="Zheng H."/>
            <person name="Zhang W."/>
            <person name="Zhang L."/>
            <person name="Zhang Z."/>
            <person name="Li J."/>
            <person name="Lu G."/>
            <person name="Zhu Y."/>
            <person name="Wang Y."/>
            <person name="Huang Y."/>
            <person name="Liu J."/>
            <person name="Kang H."/>
            <person name="Chen J."/>
            <person name="Wang L."/>
            <person name="Chen A."/>
            <person name="Yu S."/>
            <person name="Gao Z."/>
            <person name="Jin L."/>
            <person name="Gu W."/>
            <person name="Wang Z."/>
            <person name="Zhao L."/>
            <person name="Shi B."/>
            <person name="Wen H."/>
            <person name="Lin R."/>
            <person name="Jones M.K."/>
            <person name="Brejova B."/>
            <person name="Vinar T."/>
            <person name="Zhao G."/>
            <person name="McManus D.P."/>
            <person name="Chen Z."/>
            <person name="Zhou Y."/>
            <person name="Wang S."/>
        </authorList>
    </citation>
    <scope>NUCLEOTIDE SEQUENCE [LARGE SCALE GENOMIC DNA]</scope>
</reference>
<gene>
    <name evidence="2" type="ORF">EGR_06289</name>
</gene>
<dbReference type="Proteomes" id="UP000019149">
    <property type="component" value="Unassembled WGS sequence"/>
</dbReference>
<feature type="region of interest" description="Disordered" evidence="1">
    <location>
        <begin position="563"/>
        <end position="627"/>
    </location>
</feature>
<organism evidence="2 3">
    <name type="scientific">Echinococcus granulosus</name>
    <name type="common">Hydatid tapeworm</name>
    <dbReference type="NCBI Taxonomy" id="6210"/>
    <lineage>
        <taxon>Eukaryota</taxon>
        <taxon>Metazoa</taxon>
        <taxon>Spiralia</taxon>
        <taxon>Lophotrochozoa</taxon>
        <taxon>Platyhelminthes</taxon>
        <taxon>Cestoda</taxon>
        <taxon>Eucestoda</taxon>
        <taxon>Cyclophyllidea</taxon>
        <taxon>Taeniidae</taxon>
        <taxon>Echinococcus</taxon>
        <taxon>Echinococcus granulosus group</taxon>
    </lineage>
</organism>
<dbReference type="OMA" id="DNQCFSA"/>
<evidence type="ECO:0000313" key="2">
    <source>
        <dbReference type="EMBL" id="EUB58865.1"/>
    </source>
</evidence>
<proteinExistence type="predicted"/>
<accession>W6UCA6</accession>
<feature type="compositionally biased region" description="Gly residues" evidence="1">
    <location>
        <begin position="592"/>
        <end position="606"/>
    </location>
</feature>
<dbReference type="OrthoDB" id="6266767at2759"/>
<evidence type="ECO:0000313" key="3">
    <source>
        <dbReference type="Proteomes" id="UP000019149"/>
    </source>
</evidence>
<name>W6UCA6_ECHGR</name>